<dbReference type="RefSeq" id="WP_021248668.1">
    <property type="nucleotide sequence ID" value="NZ_ATJV01000047.1"/>
</dbReference>
<dbReference type="InterPro" id="IPR026893">
    <property type="entry name" value="Tyr/Ser_Pase_IphP-type"/>
</dbReference>
<dbReference type="InterPro" id="IPR016130">
    <property type="entry name" value="Tyr_Pase_AS"/>
</dbReference>
<dbReference type="Proteomes" id="UP000015455">
    <property type="component" value="Unassembled WGS sequence"/>
</dbReference>
<organism evidence="2 3">
    <name type="scientific">Thauera terpenica 58Eu</name>
    <dbReference type="NCBI Taxonomy" id="1348657"/>
    <lineage>
        <taxon>Bacteria</taxon>
        <taxon>Pseudomonadati</taxon>
        <taxon>Pseudomonadota</taxon>
        <taxon>Betaproteobacteria</taxon>
        <taxon>Rhodocyclales</taxon>
        <taxon>Zoogloeaceae</taxon>
        <taxon>Thauera</taxon>
    </lineage>
</organism>
<dbReference type="OrthoDB" id="1188001at2"/>
<keyword evidence="3" id="KW-1185">Reference proteome</keyword>
<evidence type="ECO:0000313" key="2">
    <source>
        <dbReference type="EMBL" id="EPZ16236.1"/>
    </source>
</evidence>
<gene>
    <name evidence="2" type="ORF">M622_13490</name>
</gene>
<dbReference type="Gene3D" id="3.90.190.10">
    <property type="entry name" value="Protein tyrosine phosphatase superfamily"/>
    <property type="match status" value="1"/>
</dbReference>
<comment type="similarity">
    <text evidence="1">Belongs to the protein-tyrosine phosphatase family.</text>
</comment>
<evidence type="ECO:0000313" key="3">
    <source>
        <dbReference type="Proteomes" id="UP000015455"/>
    </source>
</evidence>
<dbReference type="Pfam" id="PF13350">
    <property type="entry name" value="Y_phosphatase3"/>
    <property type="match status" value="1"/>
</dbReference>
<proteinExistence type="inferred from homology"/>
<dbReference type="SUPFAM" id="SSF52799">
    <property type="entry name" value="(Phosphotyrosine protein) phosphatases II"/>
    <property type="match status" value="1"/>
</dbReference>
<dbReference type="eggNOG" id="COG2365">
    <property type="taxonomic scope" value="Bacteria"/>
</dbReference>
<dbReference type="AlphaFoldDB" id="S9ZNP5"/>
<dbReference type="PROSITE" id="PS00383">
    <property type="entry name" value="TYR_PHOSPHATASE_1"/>
    <property type="match status" value="1"/>
</dbReference>
<dbReference type="EMBL" id="ATJV01000047">
    <property type="protein sequence ID" value="EPZ16236.1"/>
    <property type="molecule type" value="Genomic_DNA"/>
</dbReference>
<dbReference type="GO" id="GO:0004721">
    <property type="term" value="F:phosphoprotein phosphatase activity"/>
    <property type="evidence" value="ECO:0007669"/>
    <property type="project" value="InterPro"/>
</dbReference>
<dbReference type="STRING" id="1348657.M622_13490"/>
<dbReference type="InterPro" id="IPR029021">
    <property type="entry name" value="Prot-tyrosine_phosphatase-like"/>
</dbReference>
<dbReference type="PANTHER" id="PTHR31126">
    <property type="entry name" value="TYROSINE-PROTEIN PHOSPHATASE"/>
    <property type="match status" value="1"/>
</dbReference>
<reference evidence="2 3" key="1">
    <citation type="submission" date="2013-06" db="EMBL/GenBank/DDBJ databases">
        <title>Draft genome sequence of Thauera terpenica.</title>
        <authorList>
            <person name="Liu B."/>
            <person name="Frostegard A.H."/>
            <person name="Shapleigh J.P."/>
        </authorList>
    </citation>
    <scope>NUCLEOTIDE SEQUENCE [LARGE SCALE GENOMIC DNA]</scope>
    <source>
        <strain evidence="2 3">58Eu</strain>
    </source>
</reference>
<evidence type="ECO:0000256" key="1">
    <source>
        <dbReference type="ARBA" id="ARBA00009580"/>
    </source>
</evidence>
<dbReference type="PATRIC" id="fig|1348657.5.peg.1236"/>
<protein>
    <recommendedName>
        <fullName evidence="4">Tyrosine specific protein phosphatases domain-containing protein</fullName>
    </recommendedName>
</protein>
<comment type="caution">
    <text evidence="2">The sequence shown here is derived from an EMBL/GenBank/DDBJ whole genome shotgun (WGS) entry which is preliminary data.</text>
</comment>
<accession>S9ZNP5</accession>
<name>S9ZNP5_9RHOO</name>
<dbReference type="PANTHER" id="PTHR31126:SF1">
    <property type="entry name" value="TYROSINE SPECIFIC PROTEIN PHOSPHATASES DOMAIN-CONTAINING PROTEIN"/>
    <property type="match status" value="1"/>
</dbReference>
<sequence>MRQHRFLGAPNFRDLGGLRTQDGRSVRWGCLFRSDSLAELTPDDLERFSTLGLRSVIDLRDDDERERKPNRLPDRAAISQHAIGFLPRGAHHLLTSLGPTSTAEAVHHALTEYYGQFAIAHAQNYARMFEILLQSDTLPALVHCTSGKDRTGFGIALLLSALGVERDEIFADYLHSNRAPRDLRFMLRKDVPHETVRALMGVRADYLEAAFAAIETHWSCFDHFLAEALGINEARRQQLREQLLD</sequence>
<evidence type="ECO:0008006" key="4">
    <source>
        <dbReference type="Google" id="ProtNLM"/>
    </source>
</evidence>